<evidence type="ECO:0000313" key="3">
    <source>
        <dbReference type="Proteomes" id="UP001157186"/>
    </source>
</evidence>
<dbReference type="EMBL" id="BSST01000001">
    <property type="protein sequence ID" value="GLX77216.1"/>
    <property type="molecule type" value="Genomic_DNA"/>
</dbReference>
<name>A0ABQ6GMW5_9GAMM</name>
<dbReference type="Pfam" id="PF07045">
    <property type="entry name" value="DUF1330"/>
    <property type="match status" value="1"/>
</dbReference>
<dbReference type="Proteomes" id="UP001157186">
    <property type="component" value="Unassembled WGS sequence"/>
</dbReference>
<accession>A0ABQ6GMW5</accession>
<keyword evidence="3" id="KW-1185">Reference proteome</keyword>
<dbReference type="PANTHER" id="PTHR41521:SF4">
    <property type="entry name" value="BLR0684 PROTEIN"/>
    <property type="match status" value="1"/>
</dbReference>
<sequence length="99" mass="10905">MSAYCLFQNINITDPGKMAEYVEKVQPITQSFGGEYVVMGGNSQIKEGSWSPVMPVIIKFPTMEAANAWYDSEEYAPLKALRMSAGEFSAVFIGAQENP</sequence>
<gene>
    <name evidence="2" type="ORF">tinsulaeT_05560</name>
</gene>
<dbReference type="RefSeq" id="WP_284243062.1">
    <property type="nucleotide sequence ID" value="NZ_BSST01000001.1"/>
</dbReference>
<reference evidence="2 3" key="1">
    <citation type="submission" date="2023-03" db="EMBL/GenBank/DDBJ databases">
        <title>Draft genome sequence of Thalassotalea insulae KCTC 62186T.</title>
        <authorList>
            <person name="Sawabe T."/>
        </authorList>
    </citation>
    <scope>NUCLEOTIDE SEQUENCE [LARGE SCALE GENOMIC DNA]</scope>
    <source>
        <strain evidence="2 3">KCTC 62186</strain>
    </source>
</reference>
<dbReference type="PANTHER" id="PTHR41521">
    <property type="match status" value="1"/>
</dbReference>
<dbReference type="Gene3D" id="3.30.70.100">
    <property type="match status" value="1"/>
</dbReference>
<dbReference type="InterPro" id="IPR010753">
    <property type="entry name" value="DUF1330"/>
</dbReference>
<feature type="domain" description="DUF1330" evidence="1">
    <location>
        <begin position="2"/>
        <end position="93"/>
    </location>
</feature>
<organism evidence="2 3">
    <name type="scientific">Thalassotalea insulae</name>
    <dbReference type="NCBI Taxonomy" id="2056778"/>
    <lineage>
        <taxon>Bacteria</taxon>
        <taxon>Pseudomonadati</taxon>
        <taxon>Pseudomonadota</taxon>
        <taxon>Gammaproteobacteria</taxon>
        <taxon>Alteromonadales</taxon>
        <taxon>Colwelliaceae</taxon>
        <taxon>Thalassotalea</taxon>
    </lineage>
</organism>
<dbReference type="SUPFAM" id="SSF54909">
    <property type="entry name" value="Dimeric alpha+beta barrel"/>
    <property type="match status" value="1"/>
</dbReference>
<proteinExistence type="predicted"/>
<comment type="caution">
    <text evidence="2">The sequence shown here is derived from an EMBL/GenBank/DDBJ whole genome shotgun (WGS) entry which is preliminary data.</text>
</comment>
<evidence type="ECO:0000259" key="1">
    <source>
        <dbReference type="Pfam" id="PF07045"/>
    </source>
</evidence>
<evidence type="ECO:0000313" key="2">
    <source>
        <dbReference type="EMBL" id="GLX77216.1"/>
    </source>
</evidence>
<dbReference type="InterPro" id="IPR011008">
    <property type="entry name" value="Dimeric_a/b-barrel"/>
</dbReference>
<protein>
    <recommendedName>
        <fullName evidence="1">DUF1330 domain-containing protein</fullName>
    </recommendedName>
</protein>